<evidence type="ECO:0000256" key="5">
    <source>
        <dbReference type="ARBA" id="ARBA00022989"/>
    </source>
</evidence>
<dbReference type="Pfam" id="PF02628">
    <property type="entry name" value="COX15-CtaA"/>
    <property type="match status" value="2"/>
</dbReference>
<keyword evidence="3 12" id="KW-0812">Transmembrane</keyword>
<keyword evidence="6" id="KW-0560">Oxidoreductase</keyword>
<evidence type="ECO:0000256" key="1">
    <source>
        <dbReference type="ARBA" id="ARBA00004141"/>
    </source>
</evidence>
<dbReference type="EMBL" id="JALNMH010000006">
    <property type="protein sequence ID" value="MCK7593657.1"/>
    <property type="molecule type" value="Genomic_DNA"/>
</dbReference>
<name>A0ABT0GH28_9GAMM</name>
<feature type="transmembrane region" description="Helical" evidence="12">
    <location>
        <begin position="296"/>
        <end position="314"/>
    </location>
</feature>
<evidence type="ECO:0000313" key="14">
    <source>
        <dbReference type="Proteomes" id="UP001431449"/>
    </source>
</evidence>
<comment type="caution">
    <text evidence="13">The sequence shown here is derived from an EMBL/GenBank/DDBJ whole genome shotgun (WGS) entry which is preliminary data.</text>
</comment>
<keyword evidence="9 12" id="KW-0472">Membrane</keyword>
<protein>
    <submittedName>
        <fullName evidence="13">COX15/CtaA family protein</fullName>
    </submittedName>
</protein>
<accession>A0ABT0GH28</accession>
<evidence type="ECO:0000256" key="4">
    <source>
        <dbReference type="ARBA" id="ARBA00022723"/>
    </source>
</evidence>
<gene>
    <name evidence="13" type="ORF">M0G41_08245</name>
</gene>
<keyword evidence="10" id="KW-1015">Disulfide bond</keyword>
<sequence length="380" mass="40968">MNTPHRHYHRLAWAAVLLAACVIVFGGFVRLSHAGLSCPDWPTCYGKATWPKHVEEIAVANEAFPQRAVEVGKAWREQFHRHIAALLGLLVLGLAAMSARLRQRGLLQVLGACALVAVSIPLYMKQHYAASAVLTLLGELILIRAAWRWDNSDFARIGVIMLAVIIVQATLGLWTVTWLLKPVVVMAHLLGGLTMLSLLVWTAWRATPRHEMVAGGADRLRRLVIVGLALVAAQIALGGWTTANYASLACGTDFPTCSGQWWPETDFAEGFVLWRGIGVDYEGGVLDGAARNAIHLSHRLFALLVLGHLGVLIWRMMRTPGLAGWGAGLGVVLAGQIALGISNIVFGLPLAVATAHLAGAALMLFLLVSLLARLRSPRAA</sequence>
<evidence type="ECO:0000256" key="9">
    <source>
        <dbReference type="ARBA" id="ARBA00023136"/>
    </source>
</evidence>
<evidence type="ECO:0000256" key="11">
    <source>
        <dbReference type="ARBA" id="ARBA00023444"/>
    </source>
</evidence>
<evidence type="ECO:0000256" key="2">
    <source>
        <dbReference type="ARBA" id="ARBA00022475"/>
    </source>
</evidence>
<reference evidence="13" key="1">
    <citation type="submission" date="2022-04" db="EMBL/GenBank/DDBJ databases">
        <title>Lysobacter sp. CAU 1642 isolated from sea sand.</title>
        <authorList>
            <person name="Kim W."/>
        </authorList>
    </citation>
    <scope>NUCLEOTIDE SEQUENCE</scope>
    <source>
        <strain evidence="13">CAU 1642</strain>
    </source>
</reference>
<feature type="transmembrane region" description="Helical" evidence="12">
    <location>
        <begin position="106"/>
        <end position="123"/>
    </location>
</feature>
<comment type="subcellular location">
    <subcellularLocation>
        <location evidence="1">Membrane</location>
        <topology evidence="1">Multi-pass membrane protein</topology>
    </subcellularLocation>
</comment>
<dbReference type="PROSITE" id="PS51257">
    <property type="entry name" value="PROKAR_LIPOPROTEIN"/>
    <property type="match status" value="1"/>
</dbReference>
<feature type="transmembrane region" description="Helical" evidence="12">
    <location>
        <begin position="186"/>
        <end position="204"/>
    </location>
</feature>
<feature type="transmembrane region" description="Helical" evidence="12">
    <location>
        <begin position="12"/>
        <end position="31"/>
    </location>
</feature>
<comment type="pathway">
    <text evidence="11">Porphyrin-containing compound metabolism.</text>
</comment>
<organism evidence="13 14">
    <name type="scientific">Pseudomarimonas salicorniae</name>
    <dbReference type="NCBI Taxonomy" id="2933270"/>
    <lineage>
        <taxon>Bacteria</taxon>
        <taxon>Pseudomonadati</taxon>
        <taxon>Pseudomonadota</taxon>
        <taxon>Gammaproteobacteria</taxon>
        <taxon>Lysobacterales</taxon>
        <taxon>Lysobacteraceae</taxon>
        <taxon>Pseudomarimonas</taxon>
    </lineage>
</organism>
<evidence type="ECO:0000256" key="7">
    <source>
        <dbReference type="ARBA" id="ARBA00023004"/>
    </source>
</evidence>
<evidence type="ECO:0000256" key="6">
    <source>
        <dbReference type="ARBA" id="ARBA00023002"/>
    </source>
</evidence>
<feature type="transmembrane region" description="Helical" evidence="12">
    <location>
        <begin position="352"/>
        <end position="372"/>
    </location>
</feature>
<keyword evidence="14" id="KW-1185">Reference proteome</keyword>
<dbReference type="PANTHER" id="PTHR35457">
    <property type="entry name" value="HEME A SYNTHASE"/>
    <property type="match status" value="1"/>
</dbReference>
<keyword evidence="2" id="KW-1003">Cell membrane</keyword>
<keyword evidence="7" id="KW-0408">Iron</keyword>
<keyword evidence="4" id="KW-0479">Metal-binding</keyword>
<feature type="transmembrane region" description="Helical" evidence="12">
    <location>
        <begin position="79"/>
        <end position="99"/>
    </location>
</feature>
<evidence type="ECO:0000313" key="13">
    <source>
        <dbReference type="EMBL" id="MCK7593657.1"/>
    </source>
</evidence>
<proteinExistence type="predicted"/>
<keyword evidence="5 12" id="KW-1133">Transmembrane helix</keyword>
<evidence type="ECO:0000256" key="8">
    <source>
        <dbReference type="ARBA" id="ARBA00023133"/>
    </source>
</evidence>
<feature type="transmembrane region" description="Helical" evidence="12">
    <location>
        <begin position="159"/>
        <end position="180"/>
    </location>
</feature>
<feature type="transmembrane region" description="Helical" evidence="12">
    <location>
        <begin position="326"/>
        <end position="346"/>
    </location>
</feature>
<evidence type="ECO:0000256" key="12">
    <source>
        <dbReference type="SAM" id="Phobius"/>
    </source>
</evidence>
<feature type="transmembrane region" description="Helical" evidence="12">
    <location>
        <begin position="224"/>
        <end position="243"/>
    </location>
</feature>
<dbReference type="RefSeq" id="WP_248207641.1">
    <property type="nucleotide sequence ID" value="NZ_JALNMH010000006.1"/>
</dbReference>
<dbReference type="Proteomes" id="UP001431449">
    <property type="component" value="Unassembled WGS sequence"/>
</dbReference>
<evidence type="ECO:0000256" key="3">
    <source>
        <dbReference type="ARBA" id="ARBA00022692"/>
    </source>
</evidence>
<evidence type="ECO:0000256" key="10">
    <source>
        <dbReference type="ARBA" id="ARBA00023157"/>
    </source>
</evidence>
<feature type="transmembrane region" description="Helical" evidence="12">
    <location>
        <begin position="129"/>
        <end position="147"/>
    </location>
</feature>
<dbReference type="PANTHER" id="PTHR35457:SF1">
    <property type="entry name" value="HEME A SYNTHASE"/>
    <property type="match status" value="1"/>
</dbReference>
<dbReference type="InterPro" id="IPR050450">
    <property type="entry name" value="COX15/CtaA_HemeA_synthase"/>
</dbReference>
<dbReference type="InterPro" id="IPR003780">
    <property type="entry name" value="COX15/CtaA_fam"/>
</dbReference>
<keyword evidence="8" id="KW-0350">Heme biosynthesis</keyword>